<dbReference type="Proteomes" id="UP000076796">
    <property type="component" value="Unassembled WGS sequence"/>
</dbReference>
<dbReference type="EMBL" id="LWMH01000001">
    <property type="protein sequence ID" value="KZS48530.1"/>
    <property type="molecule type" value="Genomic_DNA"/>
</dbReference>
<reference evidence="2" key="1">
    <citation type="journal article" date="2016" name="Genome Announc.">
        <title>Draft genomes of two strains of Paenibacillus glucanolyticus with capability to degrade lignocellulose.</title>
        <authorList>
            <person name="Mathews S.L."/>
            <person name="Pawlak J."/>
            <person name="Grunden A.M."/>
        </authorList>
    </citation>
    <scope>NUCLEOTIDE SEQUENCE [LARGE SCALE GENOMIC DNA]</scope>
    <source>
        <strain evidence="2">SLM1</strain>
    </source>
</reference>
<keyword evidence="3" id="KW-1185">Reference proteome</keyword>
<sequence length="974" mass="107544">MYKPRKTYVAILFSAAVLIPFTANGVYGASMSASSVSKSITAASLFTLDELAPVSLKRNVTVKLMDMDIFAQPSGNILIYTLRYSNSSGSNVDLIDYFSEVTTTGGSTMQGKPVSSDSTPKIVPAKRSISITYYVNIGKSTKTSGVEVSLFGWDFSSSNYQKRLGSFTIPNQYSSIVPIGQSKKISMNNLPVLIRAESLQKMEYNGKVYMKVGVSLTNGGTKVLEDLGYKAYLKSAGGSVFELLPDETSSRYQIKPREKRMMYYWTEIPSYVKTDRMILQFAQEEAALNINLPVGSFKLPAAAPDNPVAKGQGIKIMMDQLPVMTRAESLQRLKLNGKVYLKVGVNLSNRGTKVLGDPGHKAYLRSAGGSVFELLPEDEVDTEGLYKIQPQQTKTIYYVAEVPSNLRTDNMMLQYTRQDEVLKMNLPVKTFKLPAAASYVPVNEYGVKKITINHHSIETQLKNASVYTENDSAKWSLQFRMKNIGEKSITIPAYELSINASEGYSIPVNSKALANLTLKPLEEKIVELSADVPLHLKQNALQLQLSEPAVTDKIIFPTAYYKIPYAQEGKNHLGLESIVENQYGTFGVKLSSYHRLPWTDEDQIAAKIRIRNTTSSSVQLPVLKAQVNAGMRDLSGTTQIVAPNDITVLAPNETVELYVLTKVPYSYHFNQLRIVLQENTGEDAVKFLTLNASALDYEMAHVAAGESYQIDTIGRKAEVRERLTTVYRDGSSNLIYTELAMTSAETRQSKPSQLVAYYKTTENQYYEAEVTQSSNSVSPGGKNLVTVWSEIPLDVNTSQLVLHIGEGVADGKLTEPGKESTGSINTIGLALSPGMIQPATNLRNVELFPYNLSITRAEGTLSESKVALDFIYDLTLNREYNVGSYDHKLILEMIDPLGKAMETSLTLGTDLTIGNHKSYSITFNNSFHKVLSGGTIRMNLYDEFQGRRVLLGSQSYPLIAEANQADNDGGEGRF</sequence>
<dbReference type="RefSeq" id="WP_063479400.1">
    <property type="nucleotide sequence ID" value="NZ_CP147845.1"/>
</dbReference>
<evidence type="ECO:0000313" key="2">
    <source>
        <dbReference type="EMBL" id="KZS48530.1"/>
    </source>
</evidence>
<accession>A0A163LWF6</accession>
<proteinExistence type="predicted"/>
<dbReference type="OrthoDB" id="2675985at2"/>
<organism evidence="2 3">
    <name type="scientific">Paenibacillus glucanolyticus</name>
    <dbReference type="NCBI Taxonomy" id="59843"/>
    <lineage>
        <taxon>Bacteria</taxon>
        <taxon>Bacillati</taxon>
        <taxon>Bacillota</taxon>
        <taxon>Bacilli</taxon>
        <taxon>Bacillales</taxon>
        <taxon>Paenibacillaceae</taxon>
        <taxon>Paenibacillus</taxon>
    </lineage>
</organism>
<protein>
    <recommendedName>
        <fullName evidence="4">DUF11 domain-containing protein</fullName>
    </recommendedName>
</protein>
<feature type="signal peptide" evidence="1">
    <location>
        <begin position="1"/>
        <end position="25"/>
    </location>
</feature>
<dbReference type="STRING" id="59843.A3958_21895"/>
<gene>
    <name evidence="2" type="ORF">AWU65_22620</name>
</gene>
<keyword evidence="1" id="KW-0732">Signal</keyword>
<dbReference type="GeneID" id="97555923"/>
<comment type="caution">
    <text evidence="2">The sequence shown here is derived from an EMBL/GenBank/DDBJ whole genome shotgun (WGS) entry which is preliminary data.</text>
</comment>
<evidence type="ECO:0000313" key="3">
    <source>
        <dbReference type="Proteomes" id="UP000076796"/>
    </source>
</evidence>
<dbReference type="AlphaFoldDB" id="A0A163LWF6"/>
<name>A0A163LWF6_9BACL</name>
<evidence type="ECO:0000256" key="1">
    <source>
        <dbReference type="SAM" id="SignalP"/>
    </source>
</evidence>
<feature type="chain" id="PRO_5039486067" description="DUF11 domain-containing protein" evidence="1">
    <location>
        <begin position="26"/>
        <end position="974"/>
    </location>
</feature>
<evidence type="ECO:0008006" key="4">
    <source>
        <dbReference type="Google" id="ProtNLM"/>
    </source>
</evidence>